<dbReference type="GeneID" id="109712329"/>
<evidence type="ECO:0000313" key="2">
    <source>
        <dbReference type="Proteomes" id="UP000515123"/>
    </source>
</evidence>
<dbReference type="Pfam" id="PF00561">
    <property type="entry name" value="Abhydrolase_1"/>
    <property type="match status" value="1"/>
</dbReference>
<proteinExistence type="predicted"/>
<evidence type="ECO:0000259" key="1">
    <source>
        <dbReference type="PROSITE" id="PS51645"/>
    </source>
</evidence>
<organism evidence="2 3">
    <name type="scientific">Ananas comosus</name>
    <name type="common">Pineapple</name>
    <name type="synonym">Ananas ananas</name>
    <dbReference type="NCBI Taxonomy" id="4615"/>
    <lineage>
        <taxon>Eukaryota</taxon>
        <taxon>Viridiplantae</taxon>
        <taxon>Streptophyta</taxon>
        <taxon>Embryophyta</taxon>
        <taxon>Tracheophyta</taxon>
        <taxon>Spermatophyta</taxon>
        <taxon>Magnoliopsida</taxon>
        <taxon>Liliopsida</taxon>
        <taxon>Poales</taxon>
        <taxon>Bromeliaceae</taxon>
        <taxon>Bromelioideae</taxon>
        <taxon>Ananas</taxon>
    </lineage>
</organism>
<sequence length="718" mass="79377">MALVVRFPAAALRFSPSSPAAPHCYRHRRRHRKPLFSKAAVRAEARREGGGGAAASGAAVVWFKNDLRVDDHPGLVAAAARHRIVVPLYVFDPRLLSDYSDVMLGLLLSALEDLKELLKSQGSDLIIGLGSADDIIANIVNEVKASHVFAEEEVEYSLRNVIVNVETTLSASTFSWGSPELVFWRSPLYDIKNLMELPESYDLFLKMRAPTTVPLAAPILPVLNMESNQGALPTLNEVKKHLKEKSHQVDESWVSLKNVSAKTFLRKEQSSQVVGKTDTTGNLSNYGGNNKEISATSSNIRKMKLVKSMFASENASEVKGGTNVVLDALAAYLRYLEGTARDDWQELHEKLRKTESRKGASFFALFGPALKLGVISRRKVYYEAIKYEKERNAGFLSPFGYSAPTVTAAVDAICSMEWYWLLALNSQICNKGMYPIRIWRWKGYIIQYAAVGNEGPAILFVHGFGAFLEHFRDNIASVAEAGNRVWAITLLGFGKSEKPNTIYSELMWAELLRDFIVDVVGEPAHLVGNSIGGYIVAIVAGLWPALVQSLVLINTAGSIVPSYSSVPLIEEERPSGLAWLQARLLLLYLRTRAGNILKNCYPAKTERVDKMLVNDIVRASYDPGSATVLESIFNFNLSIPLNFLFDSFGGKILIIQGMRDPITKSELFLSMLREHCSGVAIKELDAGHCPHDELPVEVNSTLSEWVKATDVKLTVEKA</sequence>
<dbReference type="InterPro" id="IPR036155">
    <property type="entry name" value="Crypto/Photolyase_N_sf"/>
</dbReference>
<dbReference type="AlphaFoldDB" id="A0A6P5FDC0"/>
<reference evidence="3" key="2">
    <citation type="submission" date="2025-08" db="UniProtKB">
        <authorList>
            <consortium name="RefSeq"/>
        </authorList>
    </citation>
    <scope>IDENTIFICATION</scope>
    <source>
        <tissue evidence="3">Leaf</tissue>
    </source>
</reference>
<dbReference type="InterPro" id="IPR006050">
    <property type="entry name" value="DNA_photolyase_N"/>
</dbReference>
<dbReference type="Gene3D" id="3.40.50.620">
    <property type="entry name" value="HUPs"/>
    <property type="match status" value="1"/>
</dbReference>
<dbReference type="InterPro" id="IPR000073">
    <property type="entry name" value="AB_hydrolase_1"/>
</dbReference>
<dbReference type="Proteomes" id="UP000515123">
    <property type="component" value="Linkage group 7"/>
</dbReference>
<dbReference type="PANTHER" id="PTHR47832">
    <property type="entry name" value="DNA PHOTOLYASE"/>
    <property type="match status" value="1"/>
</dbReference>
<dbReference type="SUPFAM" id="SSF52425">
    <property type="entry name" value="Cryptochrome/photolyase, N-terminal domain"/>
    <property type="match status" value="1"/>
</dbReference>
<dbReference type="PROSITE" id="PS51645">
    <property type="entry name" value="PHR_CRY_ALPHA_BETA"/>
    <property type="match status" value="1"/>
</dbReference>
<name>A0A6P5FDC0_ANACO</name>
<reference evidence="2" key="1">
    <citation type="journal article" date="2015" name="Nat. Genet.">
        <title>The pineapple genome and the evolution of CAM photosynthesis.</title>
        <authorList>
            <person name="Ming R."/>
            <person name="VanBuren R."/>
            <person name="Wai C.M."/>
            <person name="Tang H."/>
            <person name="Schatz M.C."/>
            <person name="Bowers J.E."/>
            <person name="Lyons E."/>
            <person name="Wang M.L."/>
            <person name="Chen J."/>
            <person name="Biggers E."/>
            <person name="Zhang J."/>
            <person name="Huang L."/>
            <person name="Zhang L."/>
            <person name="Miao W."/>
            <person name="Zhang J."/>
            <person name="Ye Z."/>
            <person name="Miao C."/>
            <person name="Lin Z."/>
            <person name="Wang H."/>
            <person name="Zhou H."/>
            <person name="Yim W.C."/>
            <person name="Priest H.D."/>
            <person name="Zheng C."/>
            <person name="Woodhouse M."/>
            <person name="Edger P.P."/>
            <person name="Guyot R."/>
            <person name="Guo H.B."/>
            <person name="Guo H."/>
            <person name="Zheng G."/>
            <person name="Singh R."/>
            <person name="Sharma A."/>
            <person name="Min X."/>
            <person name="Zheng Y."/>
            <person name="Lee H."/>
            <person name="Gurtowski J."/>
            <person name="Sedlazeck F.J."/>
            <person name="Harkess A."/>
            <person name="McKain M.R."/>
            <person name="Liao Z."/>
            <person name="Fang J."/>
            <person name="Liu J."/>
            <person name="Zhang X."/>
            <person name="Zhang Q."/>
            <person name="Hu W."/>
            <person name="Qin Y."/>
            <person name="Wang K."/>
            <person name="Chen L.Y."/>
            <person name="Shirley N."/>
            <person name="Lin Y.R."/>
            <person name="Liu L.Y."/>
            <person name="Hernandez A.G."/>
            <person name="Wright C.L."/>
            <person name="Bulone V."/>
            <person name="Tuskan G.A."/>
            <person name="Heath K."/>
            <person name="Zee F."/>
            <person name="Moore P.H."/>
            <person name="Sunkar R."/>
            <person name="Leebens-Mack J.H."/>
            <person name="Mockler T."/>
            <person name="Bennetzen J.L."/>
            <person name="Freeling M."/>
            <person name="Sankoff D."/>
            <person name="Paterson A.H."/>
            <person name="Zhu X."/>
            <person name="Yang X."/>
            <person name="Smith J.A."/>
            <person name="Cushman J.C."/>
            <person name="Paull R.E."/>
            <person name="Yu Q."/>
        </authorList>
    </citation>
    <scope>NUCLEOTIDE SEQUENCE [LARGE SCALE GENOMIC DNA]</scope>
    <source>
        <strain evidence="2">cv. F153</strain>
    </source>
</reference>
<dbReference type="SUPFAM" id="SSF53474">
    <property type="entry name" value="alpha/beta-Hydrolases"/>
    <property type="match status" value="1"/>
</dbReference>
<dbReference type="InterPro" id="IPR029058">
    <property type="entry name" value="AB_hydrolase_fold"/>
</dbReference>
<dbReference type="PRINTS" id="PR00111">
    <property type="entry name" value="ABHYDROLASE"/>
</dbReference>
<dbReference type="Gene3D" id="3.40.50.1820">
    <property type="entry name" value="alpha/beta hydrolase"/>
    <property type="match status" value="1"/>
</dbReference>
<accession>A0A6P5FDC0</accession>
<dbReference type="OrthoDB" id="408373at2759"/>
<dbReference type="RefSeq" id="XP_020091423.1">
    <property type="nucleotide sequence ID" value="XM_020235834.1"/>
</dbReference>
<dbReference type="PANTHER" id="PTHR47832:SF1">
    <property type="entry name" value="DNA PHOTOLYASE"/>
    <property type="match status" value="1"/>
</dbReference>
<dbReference type="Pfam" id="PF00875">
    <property type="entry name" value="DNA_photolyase"/>
    <property type="match status" value="1"/>
</dbReference>
<dbReference type="InterPro" id="IPR014729">
    <property type="entry name" value="Rossmann-like_a/b/a_fold"/>
</dbReference>
<protein>
    <submittedName>
        <fullName evidence="3">Uncharacterized protein LOC109712329 isoform X1</fullName>
    </submittedName>
</protein>
<gene>
    <name evidence="3" type="primary">LOC109712329</name>
</gene>
<evidence type="ECO:0000313" key="3">
    <source>
        <dbReference type="RefSeq" id="XP_020091423.1"/>
    </source>
</evidence>
<keyword evidence="2" id="KW-1185">Reference proteome</keyword>
<feature type="domain" description="Photolyase/cryptochrome alpha/beta" evidence="1">
    <location>
        <begin position="57"/>
        <end position="182"/>
    </location>
</feature>